<dbReference type="AlphaFoldDB" id="A0A1I4A6B2"/>
<keyword evidence="2" id="KW-1185">Reference proteome</keyword>
<accession>A0A1I4A6B2</accession>
<gene>
    <name evidence="1" type="ORF">SAMN04488498_107179</name>
</gene>
<dbReference type="OrthoDB" id="9814791at2"/>
<evidence type="ECO:0000313" key="2">
    <source>
        <dbReference type="Proteomes" id="UP000323300"/>
    </source>
</evidence>
<dbReference type="Proteomes" id="UP000323300">
    <property type="component" value="Unassembled WGS sequence"/>
</dbReference>
<organism evidence="1 2">
    <name type="scientific">Neomesorhizobium albiziae</name>
    <dbReference type="NCBI Taxonomy" id="335020"/>
    <lineage>
        <taxon>Bacteria</taxon>
        <taxon>Pseudomonadati</taxon>
        <taxon>Pseudomonadota</taxon>
        <taxon>Alphaproteobacteria</taxon>
        <taxon>Hyphomicrobiales</taxon>
        <taxon>Phyllobacteriaceae</taxon>
        <taxon>Neomesorhizobium</taxon>
    </lineage>
</organism>
<dbReference type="RefSeq" id="WP_149760773.1">
    <property type="nucleotide sequence ID" value="NZ_BSPE01000070.1"/>
</dbReference>
<protein>
    <recommendedName>
        <fullName evidence="3">DUF1579 domain-containing protein</fullName>
    </recommendedName>
</protein>
<evidence type="ECO:0008006" key="3">
    <source>
        <dbReference type="Google" id="ProtNLM"/>
    </source>
</evidence>
<proteinExistence type="predicted"/>
<dbReference type="EMBL" id="FOSL01000007">
    <property type="protein sequence ID" value="SFK51952.1"/>
    <property type="molecule type" value="Genomic_DNA"/>
</dbReference>
<reference evidence="1 2" key="1">
    <citation type="submission" date="2016-10" db="EMBL/GenBank/DDBJ databases">
        <authorList>
            <person name="Varghese N."/>
            <person name="Submissions S."/>
        </authorList>
    </citation>
    <scope>NUCLEOTIDE SEQUENCE [LARGE SCALE GENOMIC DNA]</scope>
    <source>
        <strain evidence="1 2">DSM 21822</strain>
    </source>
</reference>
<evidence type="ECO:0000313" key="1">
    <source>
        <dbReference type="EMBL" id="SFK51952.1"/>
    </source>
</evidence>
<sequence length="169" mass="19481">MPQFSATRDANTPNDGRADFDPLFGRWNVHHRRLQKRLEGDTNWDEFSGVSEMRPLMDGLGNVDDNLLELPSGTYRAVTLRTFDPATKLWSIWWIDGRNPSVIDVPVRGAFKDGVGIFASEDTFNGRPIIVHYIWSEITANTARWQQAFSPDDGKTWEFNWDMRFTRAD</sequence>
<name>A0A1I4A6B2_9HYPH</name>